<dbReference type="SUPFAM" id="SSF46785">
    <property type="entry name" value="Winged helix' DNA-binding domain"/>
    <property type="match status" value="1"/>
</dbReference>
<evidence type="ECO:0000259" key="4">
    <source>
        <dbReference type="PROSITE" id="PS50995"/>
    </source>
</evidence>
<dbReference type="InterPro" id="IPR023187">
    <property type="entry name" value="Tscrpt_reg_MarR-type_CS"/>
</dbReference>
<dbReference type="Proteomes" id="UP000683310">
    <property type="component" value="Chromosome"/>
</dbReference>
<sequence>MSEYLRRTTSCQLQAITRRKEVRPTVTDDDPATTPTDIDDGLVDAIAYQIARLTKLRDRTNAQISALTAGEIEPAAFSILFQLIHGGPKRSGALAEDLYSDASTISRQVASLVKRGLIERRADPADGRASVLDVTDAGRTVAAQIRARRNDSLRGMLTDWTAAERESFAALLHRFVDGYEETRQRMLADIAAHRDLNSYYEPAESNS</sequence>
<dbReference type="InterPro" id="IPR000835">
    <property type="entry name" value="HTH_MarR-typ"/>
</dbReference>
<dbReference type="PROSITE" id="PS50995">
    <property type="entry name" value="HTH_MARR_2"/>
    <property type="match status" value="1"/>
</dbReference>
<dbReference type="Pfam" id="PF01047">
    <property type="entry name" value="MarR"/>
    <property type="match status" value="1"/>
</dbReference>
<dbReference type="Gene3D" id="1.10.10.10">
    <property type="entry name" value="Winged helix-like DNA-binding domain superfamily/Winged helix DNA-binding domain"/>
    <property type="match status" value="1"/>
</dbReference>
<keyword evidence="2" id="KW-0238">DNA-binding</keyword>
<keyword evidence="3" id="KW-0804">Transcription</keyword>
<evidence type="ECO:0000313" key="6">
    <source>
        <dbReference type="Proteomes" id="UP000683310"/>
    </source>
</evidence>
<dbReference type="EMBL" id="CP074371">
    <property type="protein sequence ID" value="QVI23680.1"/>
    <property type="molecule type" value="Genomic_DNA"/>
</dbReference>
<dbReference type="PROSITE" id="PS01117">
    <property type="entry name" value="HTH_MARR_1"/>
    <property type="match status" value="1"/>
</dbReference>
<keyword evidence="1" id="KW-0805">Transcription regulation</keyword>
<dbReference type="PANTHER" id="PTHR33164:SF57">
    <property type="entry name" value="MARR-FAMILY TRANSCRIPTIONAL REGULATOR"/>
    <property type="match status" value="1"/>
</dbReference>
<keyword evidence="6" id="KW-1185">Reference proteome</keyword>
<evidence type="ECO:0000256" key="2">
    <source>
        <dbReference type="ARBA" id="ARBA00023125"/>
    </source>
</evidence>
<protein>
    <submittedName>
        <fullName evidence="5">Winged helix-turn-helix transcriptional regulator</fullName>
    </submittedName>
</protein>
<reference evidence="5 6" key="1">
    <citation type="submission" date="2021-04" db="EMBL/GenBank/DDBJ databases">
        <title>Nocardia tengchongensis.</title>
        <authorList>
            <person name="Zhuang k."/>
            <person name="Ran Y."/>
            <person name="Li W."/>
        </authorList>
    </citation>
    <scope>NUCLEOTIDE SEQUENCE [LARGE SCALE GENOMIC DNA]</scope>
    <source>
        <strain evidence="5 6">CFH S0057</strain>
    </source>
</reference>
<accession>A0ABX8CZW3</accession>
<dbReference type="SMART" id="SM00347">
    <property type="entry name" value="HTH_MARR"/>
    <property type="match status" value="1"/>
</dbReference>
<evidence type="ECO:0000256" key="1">
    <source>
        <dbReference type="ARBA" id="ARBA00023015"/>
    </source>
</evidence>
<name>A0ABX8CZW3_9NOCA</name>
<dbReference type="InterPro" id="IPR039422">
    <property type="entry name" value="MarR/SlyA-like"/>
</dbReference>
<dbReference type="PANTHER" id="PTHR33164">
    <property type="entry name" value="TRANSCRIPTIONAL REGULATOR, MARR FAMILY"/>
    <property type="match status" value="1"/>
</dbReference>
<proteinExistence type="predicted"/>
<dbReference type="InterPro" id="IPR036388">
    <property type="entry name" value="WH-like_DNA-bd_sf"/>
</dbReference>
<dbReference type="PRINTS" id="PR00598">
    <property type="entry name" value="HTHMARR"/>
</dbReference>
<gene>
    <name evidence="5" type="ORF">KHQ06_13035</name>
</gene>
<evidence type="ECO:0000313" key="5">
    <source>
        <dbReference type="EMBL" id="QVI23680.1"/>
    </source>
</evidence>
<evidence type="ECO:0000256" key="3">
    <source>
        <dbReference type="ARBA" id="ARBA00023163"/>
    </source>
</evidence>
<dbReference type="InterPro" id="IPR036390">
    <property type="entry name" value="WH_DNA-bd_sf"/>
</dbReference>
<organism evidence="5 6">
    <name type="scientific">Nocardia tengchongensis</name>
    <dbReference type="NCBI Taxonomy" id="2055889"/>
    <lineage>
        <taxon>Bacteria</taxon>
        <taxon>Bacillati</taxon>
        <taxon>Actinomycetota</taxon>
        <taxon>Actinomycetes</taxon>
        <taxon>Mycobacteriales</taxon>
        <taxon>Nocardiaceae</taxon>
        <taxon>Nocardia</taxon>
    </lineage>
</organism>
<feature type="domain" description="HTH marR-type" evidence="4">
    <location>
        <begin position="43"/>
        <end position="177"/>
    </location>
</feature>